<evidence type="ECO:0000256" key="7">
    <source>
        <dbReference type="ARBA" id="ARBA00022598"/>
    </source>
</evidence>
<dbReference type="Gene3D" id="2.170.220.10">
    <property type="match status" value="1"/>
</dbReference>
<dbReference type="NCBIfam" id="NF008900">
    <property type="entry name" value="PRK12267.1"/>
    <property type="match status" value="1"/>
</dbReference>
<dbReference type="FunFam" id="2.40.50.140:FF:000042">
    <property type="entry name" value="Methionine--tRNA ligase"/>
    <property type="match status" value="1"/>
</dbReference>
<dbReference type="InterPro" id="IPR033911">
    <property type="entry name" value="MetRS_core"/>
</dbReference>
<dbReference type="FunFam" id="2.170.220.10:FF:000002">
    <property type="entry name" value="Methionine--tRNA ligase"/>
    <property type="match status" value="1"/>
</dbReference>
<dbReference type="AlphaFoldDB" id="A0A4U8TQ56"/>
<dbReference type="Pfam" id="PF01588">
    <property type="entry name" value="tRNA_bind"/>
    <property type="match status" value="1"/>
</dbReference>
<comment type="subcellular location">
    <subcellularLocation>
        <location evidence="2 14">Cytoplasm</location>
    </subcellularLocation>
</comment>
<comment type="similarity">
    <text evidence="3 14">Belongs to the class-I aminoacyl-tRNA synthetase family. MetG type 2A subfamily.</text>
</comment>
<evidence type="ECO:0000256" key="2">
    <source>
        <dbReference type="ARBA" id="ARBA00004496"/>
    </source>
</evidence>
<dbReference type="CDD" id="cd00814">
    <property type="entry name" value="MetRS_core"/>
    <property type="match status" value="1"/>
</dbReference>
<dbReference type="InterPro" id="IPR015413">
    <property type="entry name" value="Methionyl/Leucyl_tRNA_Synth"/>
</dbReference>
<dbReference type="Pfam" id="PF19303">
    <property type="entry name" value="Anticodon_3"/>
    <property type="match status" value="1"/>
</dbReference>
<dbReference type="PANTHER" id="PTHR43326">
    <property type="entry name" value="METHIONYL-TRNA SYNTHETASE"/>
    <property type="match status" value="1"/>
</dbReference>
<dbReference type="Gene3D" id="1.10.730.10">
    <property type="entry name" value="Isoleucyl-tRNA Synthetase, Domain 1"/>
    <property type="match status" value="1"/>
</dbReference>
<name>A0A4U8TQ56_9HELI</name>
<dbReference type="GO" id="GO:0046872">
    <property type="term" value="F:metal ion binding"/>
    <property type="evidence" value="ECO:0007669"/>
    <property type="project" value="UniProtKB-KW"/>
</dbReference>
<evidence type="ECO:0000256" key="1">
    <source>
        <dbReference type="ARBA" id="ARBA00003314"/>
    </source>
</evidence>
<feature type="binding site" evidence="14">
    <location>
        <position position="130"/>
    </location>
    <ligand>
        <name>Zn(2+)</name>
        <dbReference type="ChEBI" id="CHEBI:29105"/>
    </ligand>
</feature>
<comment type="cofactor">
    <cofactor evidence="14">
        <name>Zn(2+)</name>
        <dbReference type="ChEBI" id="CHEBI:29105"/>
    </cofactor>
    <text evidence="14">Binds 1 zinc ion per subunit.</text>
</comment>
<dbReference type="PROSITE" id="PS50886">
    <property type="entry name" value="TRBD"/>
    <property type="match status" value="1"/>
</dbReference>
<feature type="binding site" evidence="14">
    <location>
        <position position="148"/>
    </location>
    <ligand>
        <name>Zn(2+)</name>
        <dbReference type="ChEBI" id="CHEBI:29105"/>
    </ligand>
</feature>
<dbReference type="InterPro" id="IPR023457">
    <property type="entry name" value="Met-tRNA_synth_2"/>
</dbReference>
<dbReference type="GO" id="GO:0006431">
    <property type="term" value="P:methionyl-tRNA aminoacylation"/>
    <property type="evidence" value="ECO:0007669"/>
    <property type="project" value="UniProtKB-UniRule"/>
</dbReference>
<keyword evidence="6 14" id="KW-0820">tRNA-binding</keyword>
<gene>
    <name evidence="14 16" type="primary">metG</name>
    <name evidence="16" type="ORF">LS65_003805</name>
</gene>
<evidence type="ECO:0000256" key="4">
    <source>
        <dbReference type="ARBA" id="ARBA00011738"/>
    </source>
</evidence>
<evidence type="ECO:0000256" key="6">
    <source>
        <dbReference type="ARBA" id="ARBA00022555"/>
    </source>
</evidence>
<dbReference type="GO" id="GO:0005524">
    <property type="term" value="F:ATP binding"/>
    <property type="evidence" value="ECO:0007669"/>
    <property type="project" value="UniProtKB-UniRule"/>
</dbReference>
<evidence type="ECO:0000256" key="3">
    <source>
        <dbReference type="ARBA" id="ARBA00006590"/>
    </source>
</evidence>
<evidence type="ECO:0000313" key="16">
    <source>
        <dbReference type="EMBL" id="TLE02266.1"/>
    </source>
</evidence>
<reference evidence="16 17" key="1">
    <citation type="journal article" date="2014" name="Genome Announc.">
        <title>Draft genome sequences of eight enterohepatic helicobacter species isolated from both laboratory and wild rodents.</title>
        <authorList>
            <person name="Sheh A."/>
            <person name="Shen Z."/>
            <person name="Fox J.G."/>
        </authorList>
    </citation>
    <scope>NUCLEOTIDE SEQUENCE [LARGE SCALE GENOMIC DNA]</scope>
    <source>
        <strain evidence="16 17">MIT 01-6451</strain>
    </source>
</reference>
<dbReference type="InterPro" id="IPR014758">
    <property type="entry name" value="Met-tRNA_synth"/>
</dbReference>
<dbReference type="SUPFAM" id="SSF52374">
    <property type="entry name" value="Nucleotidylyl transferase"/>
    <property type="match status" value="1"/>
</dbReference>
<evidence type="ECO:0000259" key="15">
    <source>
        <dbReference type="PROSITE" id="PS50886"/>
    </source>
</evidence>
<keyword evidence="14" id="KW-0479">Metal-binding</keyword>
<accession>A0A4U8TQ56</accession>
<feature type="short sequence motif" description="'HIGH' region" evidence="14">
    <location>
        <begin position="12"/>
        <end position="22"/>
    </location>
</feature>
<keyword evidence="9 14" id="KW-0067">ATP-binding</keyword>
<keyword evidence="12 14" id="KW-0030">Aminoacyl-tRNA synthetase</keyword>
<comment type="function">
    <text evidence="1 14">Is required not only for elongation of protein synthesis but also for the initiation of all mRNA translation through initiator tRNA(fMet) aminoacylation.</text>
</comment>
<dbReference type="RefSeq" id="WP_034361633.1">
    <property type="nucleotide sequence ID" value="NZ_CAJUDB010000002.1"/>
</dbReference>
<dbReference type="Gene3D" id="2.40.50.140">
    <property type="entry name" value="Nucleic acid-binding proteins"/>
    <property type="match status" value="1"/>
</dbReference>
<keyword evidence="17" id="KW-1185">Reference proteome</keyword>
<dbReference type="NCBIfam" id="TIGR00398">
    <property type="entry name" value="metG"/>
    <property type="match status" value="1"/>
</dbReference>
<keyword evidence="14" id="KW-0862">Zinc</keyword>
<dbReference type="Proteomes" id="UP000029707">
    <property type="component" value="Unassembled WGS sequence"/>
</dbReference>
<dbReference type="Pfam" id="PF09334">
    <property type="entry name" value="tRNA-synt_1g"/>
    <property type="match status" value="1"/>
</dbReference>
<dbReference type="GO" id="GO:0000049">
    <property type="term" value="F:tRNA binding"/>
    <property type="evidence" value="ECO:0007669"/>
    <property type="project" value="UniProtKB-UniRule"/>
</dbReference>
<dbReference type="OrthoDB" id="9810191at2"/>
<dbReference type="InterPro" id="IPR014729">
    <property type="entry name" value="Rossmann-like_a/b/a_fold"/>
</dbReference>
<keyword evidence="5 14" id="KW-0963">Cytoplasm</keyword>
<dbReference type="PRINTS" id="PR01041">
    <property type="entry name" value="TRNASYNTHMET"/>
</dbReference>
<dbReference type="GO" id="GO:0005737">
    <property type="term" value="C:cytoplasm"/>
    <property type="evidence" value="ECO:0007669"/>
    <property type="project" value="UniProtKB-SubCell"/>
</dbReference>
<evidence type="ECO:0000313" key="17">
    <source>
        <dbReference type="Proteomes" id="UP000029707"/>
    </source>
</evidence>
<keyword evidence="7 14" id="KW-0436">Ligase</keyword>
<dbReference type="PANTHER" id="PTHR43326:SF1">
    <property type="entry name" value="METHIONINE--TRNA LIGASE, MITOCHONDRIAL"/>
    <property type="match status" value="1"/>
</dbReference>
<dbReference type="GO" id="GO:0004825">
    <property type="term" value="F:methionine-tRNA ligase activity"/>
    <property type="evidence" value="ECO:0007669"/>
    <property type="project" value="UniProtKB-UniRule"/>
</dbReference>
<proteinExistence type="inferred from homology"/>
<dbReference type="InterPro" id="IPR041872">
    <property type="entry name" value="Anticodon_Met"/>
</dbReference>
<evidence type="ECO:0000256" key="13">
    <source>
        <dbReference type="ARBA" id="ARBA00047364"/>
    </source>
</evidence>
<feature type="domain" description="TRNA-binding" evidence="15">
    <location>
        <begin position="541"/>
        <end position="642"/>
    </location>
</feature>
<keyword evidence="11 14" id="KW-0648">Protein biosynthesis</keyword>
<dbReference type="SUPFAM" id="SSF47323">
    <property type="entry name" value="Anticodon-binding domain of a subclass of class I aminoacyl-tRNA synthetases"/>
    <property type="match status" value="1"/>
</dbReference>
<keyword evidence="8 14" id="KW-0547">Nucleotide-binding</keyword>
<dbReference type="NCBIfam" id="TIGR00399">
    <property type="entry name" value="metG_C_term"/>
    <property type="match status" value="1"/>
</dbReference>
<dbReference type="EC" id="6.1.1.10" evidence="14"/>
<comment type="subunit">
    <text evidence="4 14">Homodimer.</text>
</comment>
<dbReference type="GeneID" id="82321336"/>
<dbReference type="EMBL" id="JRMQ02000003">
    <property type="protein sequence ID" value="TLE02266.1"/>
    <property type="molecule type" value="Genomic_DNA"/>
</dbReference>
<evidence type="ECO:0000256" key="14">
    <source>
        <dbReference type="HAMAP-Rule" id="MF_01228"/>
    </source>
</evidence>
<dbReference type="STRING" id="425400.LS65_04820"/>
<dbReference type="SUPFAM" id="SSF50249">
    <property type="entry name" value="Nucleic acid-binding proteins"/>
    <property type="match status" value="1"/>
</dbReference>
<keyword evidence="10 14" id="KW-0694">RNA-binding</keyword>
<feature type="binding site" evidence="14">
    <location>
        <position position="145"/>
    </location>
    <ligand>
        <name>Zn(2+)</name>
        <dbReference type="ChEBI" id="CHEBI:29105"/>
    </ligand>
</feature>
<evidence type="ECO:0000256" key="12">
    <source>
        <dbReference type="ARBA" id="ARBA00023146"/>
    </source>
</evidence>
<evidence type="ECO:0000256" key="5">
    <source>
        <dbReference type="ARBA" id="ARBA00022490"/>
    </source>
</evidence>
<dbReference type="InterPro" id="IPR009080">
    <property type="entry name" value="tRNAsynth_Ia_anticodon-bd"/>
</dbReference>
<evidence type="ECO:0000256" key="9">
    <source>
        <dbReference type="ARBA" id="ARBA00022840"/>
    </source>
</evidence>
<protein>
    <recommendedName>
        <fullName evidence="14">Methionine--tRNA ligase</fullName>
        <ecNumber evidence="14">6.1.1.10</ecNumber>
    </recommendedName>
    <alternativeName>
        <fullName evidence="14">Methionyl-tRNA synthetase</fullName>
        <shortName evidence="14">MetRS</shortName>
    </alternativeName>
</protein>
<dbReference type="HAMAP" id="MF_01228">
    <property type="entry name" value="Met_tRNA_synth_type2"/>
    <property type="match status" value="1"/>
</dbReference>
<comment type="caution">
    <text evidence="16">The sequence shown here is derived from an EMBL/GenBank/DDBJ whole genome shotgun (WGS) entry which is preliminary data.</text>
</comment>
<comment type="catalytic activity">
    <reaction evidence="13 14">
        <text>tRNA(Met) + L-methionine + ATP = L-methionyl-tRNA(Met) + AMP + diphosphate</text>
        <dbReference type="Rhea" id="RHEA:13481"/>
        <dbReference type="Rhea" id="RHEA-COMP:9667"/>
        <dbReference type="Rhea" id="RHEA-COMP:9698"/>
        <dbReference type="ChEBI" id="CHEBI:30616"/>
        <dbReference type="ChEBI" id="CHEBI:33019"/>
        <dbReference type="ChEBI" id="CHEBI:57844"/>
        <dbReference type="ChEBI" id="CHEBI:78442"/>
        <dbReference type="ChEBI" id="CHEBI:78530"/>
        <dbReference type="ChEBI" id="CHEBI:456215"/>
        <dbReference type="EC" id="6.1.1.10"/>
    </reaction>
</comment>
<feature type="short sequence motif" description="'KMSKS' region" evidence="14">
    <location>
        <begin position="301"/>
        <end position="305"/>
    </location>
</feature>
<evidence type="ECO:0000256" key="10">
    <source>
        <dbReference type="ARBA" id="ARBA00022884"/>
    </source>
</evidence>
<organism evidence="16 17">
    <name type="scientific">Helicobacter japonicus</name>
    <dbReference type="NCBI Taxonomy" id="425400"/>
    <lineage>
        <taxon>Bacteria</taxon>
        <taxon>Pseudomonadati</taxon>
        <taxon>Campylobacterota</taxon>
        <taxon>Epsilonproteobacteria</taxon>
        <taxon>Campylobacterales</taxon>
        <taxon>Helicobacteraceae</taxon>
        <taxon>Helicobacter</taxon>
    </lineage>
</organism>
<evidence type="ECO:0000256" key="8">
    <source>
        <dbReference type="ARBA" id="ARBA00022741"/>
    </source>
</evidence>
<dbReference type="InterPro" id="IPR012340">
    <property type="entry name" value="NA-bd_OB-fold"/>
</dbReference>
<evidence type="ECO:0000256" key="11">
    <source>
        <dbReference type="ARBA" id="ARBA00022917"/>
    </source>
</evidence>
<sequence>MQTKTYITSPIYYVNDVPHIGHSYTTFLCDMLKKFYQLQGQDVLFTTGTDEHGQKIEQSAQKHNLDPQSYADKISIRFKELWNEFNIDYDIFVRTTDNAHCISVQKAFEIMYAKGDIYKGSYEGHYCISCESFFTQTQLGSNQSCPDCGKATQVVQEESYFFALSKYQERLLAHFANNPSMILPSFYQNDIIKFIKEGLNDLSITRTSFEWGVPLPHNPARKDDKKHVMYVWLDALLSYLSPLGYLSDNAKMPYWENAIHFVGKDILRFHAVYWLAFLMSLELPLPKHIYTHGWWTRDGAKMSKSIGNVINPKEVASAYGVESLRYFLLREMSFGQDGDFSQKIFIERINAELSNDVGNLLNRLIGMSEKYFALEVDSRQVENFFTPELNELRNIITRAQEKMFAMQPHRYIEELWKAFGLGNSVVTKYEPWNLMKSQQTEKAMALLGLIANILAQSSLLLYPILPQSANKIAHALNFKINAQTYKDLIQQKQLLTIFKLNKISPLFPRIESPLPQDSSINKSKIIDSKNTSQVGIIDIKDFSKIDIRVGTIIECVAVEKSEKLLKLMVDIGEDKPRQILSGIAQYYSPQSLINKQVCLIVNLKPAKLMGQISEGMILASKDENGLSLLGVDKTQTNGSKIS</sequence>
<comment type="caution">
    <text evidence="14">Lacks conserved residue(s) required for the propagation of feature annotation.</text>
</comment>
<dbReference type="Gene3D" id="3.40.50.620">
    <property type="entry name" value="HUPs"/>
    <property type="match status" value="1"/>
</dbReference>
<dbReference type="CDD" id="cd02800">
    <property type="entry name" value="tRNA_bind_EcMetRS_like"/>
    <property type="match status" value="1"/>
</dbReference>
<feature type="binding site" evidence="14">
    <location>
        <position position="127"/>
    </location>
    <ligand>
        <name>Zn(2+)</name>
        <dbReference type="ChEBI" id="CHEBI:29105"/>
    </ligand>
</feature>
<dbReference type="InterPro" id="IPR004495">
    <property type="entry name" value="Met-tRNA-synth_bsu_C"/>
</dbReference>
<dbReference type="CDD" id="cd07957">
    <property type="entry name" value="Anticodon_Ia_Met"/>
    <property type="match status" value="1"/>
</dbReference>
<dbReference type="InterPro" id="IPR002547">
    <property type="entry name" value="tRNA-bd_dom"/>
</dbReference>